<feature type="transmembrane region" description="Helical" evidence="10">
    <location>
        <begin position="239"/>
        <end position="262"/>
    </location>
</feature>
<keyword evidence="7" id="KW-0869">Chloride channel</keyword>
<protein>
    <submittedName>
        <fullName evidence="11">Chloride channel protein</fullName>
    </submittedName>
</protein>
<accession>A0A344UIN5</accession>
<keyword evidence="9" id="KW-0407">Ion channel</keyword>
<evidence type="ECO:0000256" key="10">
    <source>
        <dbReference type="SAM" id="Phobius"/>
    </source>
</evidence>
<gene>
    <name evidence="11" type="ORF">DK843_13040</name>
</gene>
<keyword evidence="3 10" id="KW-0812">Transmembrane</keyword>
<evidence type="ECO:0000256" key="6">
    <source>
        <dbReference type="ARBA" id="ARBA00023136"/>
    </source>
</evidence>
<evidence type="ECO:0000256" key="5">
    <source>
        <dbReference type="ARBA" id="ARBA00023065"/>
    </source>
</evidence>
<name>A0A344UIN5_9NEIS</name>
<keyword evidence="5" id="KW-0406">Ion transport</keyword>
<feature type="transmembrane region" description="Helical" evidence="10">
    <location>
        <begin position="364"/>
        <end position="382"/>
    </location>
</feature>
<dbReference type="EMBL" id="CP029554">
    <property type="protein sequence ID" value="AXE35133.1"/>
    <property type="molecule type" value="Genomic_DNA"/>
</dbReference>
<dbReference type="Proteomes" id="UP000252038">
    <property type="component" value="Chromosome"/>
</dbReference>
<dbReference type="InterPro" id="IPR001807">
    <property type="entry name" value="ClC"/>
</dbReference>
<keyword evidence="2" id="KW-0813">Transport</keyword>
<dbReference type="PANTHER" id="PTHR43427:SF6">
    <property type="entry name" value="CHLORIDE CHANNEL PROTEIN CLC-E"/>
    <property type="match status" value="1"/>
</dbReference>
<dbReference type="KEGG" id="chrb:DK843_13040"/>
<feature type="transmembrane region" description="Helical" evidence="10">
    <location>
        <begin position="21"/>
        <end position="49"/>
    </location>
</feature>
<feature type="transmembrane region" description="Helical" evidence="10">
    <location>
        <begin position="389"/>
        <end position="415"/>
    </location>
</feature>
<dbReference type="PRINTS" id="PR00762">
    <property type="entry name" value="CLCHANNEL"/>
</dbReference>
<dbReference type="PANTHER" id="PTHR43427">
    <property type="entry name" value="CHLORIDE CHANNEL PROTEIN CLC-E"/>
    <property type="match status" value="1"/>
</dbReference>
<evidence type="ECO:0000256" key="8">
    <source>
        <dbReference type="ARBA" id="ARBA00023214"/>
    </source>
</evidence>
<evidence type="ECO:0000256" key="7">
    <source>
        <dbReference type="ARBA" id="ARBA00023173"/>
    </source>
</evidence>
<organism evidence="11 12">
    <name type="scientific">Chromobacterium phragmitis</name>
    <dbReference type="NCBI Taxonomy" id="2202141"/>
    <lineage>
        <taxon>Bacteria</taxon>
        <taxon>Pseudomonadati</taxon>
        <taxon>Pseudomonadota</taxon>
        <taxon>Betaproteobacteria</taxon>
        <taxon>Neisseriales</taxon>
        <taxon>Chromobacteriaceae</taxon>
        <taxon>Chromobacterium</taxon>
    </lineage>
</organism>
<dbReference type="GO" id="GO:0034707">
    <property type="term" value="C:chloride channel complex"/>
    <property type="evidence" value="ECO:0007669"/>
    <property type="project" value="UniProtKB-KW"/>
</dbReference>
<feature type="transmembrane region" description="Helical" evidence="10">
    <location>
        <begin position="304"/>
        <end position="322"/>
    </location>
</feature>
<sequence>MRPRPGGSDEDMRPWRRFPLLALDFPLAAACGALGALLVLGFQLALHAIERGLGGHGGGLVEVASRLPPWQRALAPIVGGLLAGLVLEQGRHLLRGAAEGDYLEAVRVGDGRLSLRRTLVNSLSSLCTVASGGSIGREGAMVALSAQGGSLLARCLPMALPRRRLLVACGIAAGWAAAYHAPLAAVAFVCEVVWRRLDWRALPALLLAALTASLTVDRLFGLDPLYQTAPLAAPSHLALAGYCLLALLLGAASPLFMAAMELGRHALGRLPWRLPLRMALGGAVVGGLAWFWPQMWGNGYSTVSWLLVSAPAWQLVLTLLLCKLAATAATSGSGAVGGIFTPMLFAGAAGGALAGQLLNLALPGWLPAGGAPLVGMAAFLAATARAPALAVLMLMELSGAYSMLLPVALAAWLAARISRRLGGRFLYQDEAALKRPGPGRCWFRR</sequence>
<dbReference type="OrthoDB" id="9767361at2"/>
<keyword evidence="6 10" id="KW-0472">Membrane</keyword>
<dbReference type="InterPro" id="IPR050368">
    <property type="entry name" value="ClC-type_chloride_channel"/>
</dbReference>
<dbReference type="GO" id="GO:0005886">
    <property type="term" value="C:plasma membrane"/>
    <property type="evidence" value="ECO:0007669"/>
    <property type="project" value="TreeGrafter"/>
</dbReference>
<comment type="subcellular location">
    <subcellularLocation>
        <location evidence="1">Membrane</location>
        <topology evidence="1">Multi-pass membrane protein</topology>
    </subcellularLocation>
</comment>
<dbReference type="GO" id="GO:0005254">
    <property type="term" value="F:chloride channel activity"/>
    <property type="evidence" value="ECO:0007669"/>
    <property type="project" value="UniProtKB-KW"/>
</dbReference>
<feature type="transmembrane region" description="Helical" evidence="10">
    <location>
        <begin position="274"/>
        <end position="292"/>
    </location>
</feature>
<feature type="transmembrane region" description="Helical" evidence="10">
    <location>
        <begin position="334"/>
        <end position="358"/>
    </location>
</feature>
<dbReference type="AlphaFoldDB" id="A0A344UIN5"/>
<proteinExistence type="predicted"/>
<evidence type="ECO:0000313" key="11">
    <source>
        <dbReference type="EMBL" id="AXE35133.1"/>
    </source>
</evidence>
<evidence type="ECO:0000256" key="2">
    <source>
        <dbReference type="ARBA" id="ARBA00022448"/>
    </source>
</evidence>
<dbReference type="KEGG" id="chri:DK842_07500"/>
<dbReference type="Gene3D" id="1.10.3080.10">
    <property type="entry name" value="Clc chloride channel"/>
    <property type="match status" value="1"/>
</dbReference>
<keyword evidence="8" id="KW-0868">Chloride</keyword>
<evidence type="ECO:0000256" key="1">
    <source>
        <dbReference type="ARBA" id="ARBA00004141"/>
    </source>
</evidence>
<dbReference type="SUPFAM" id="SSF81340">
    <property type="entry name" value="Clc chloride channel"/>
    <property type="match status" value="1"/>
</dbReference>
<feature type="transmembrane region" description="Helical" evidence="10">
    <location>
        <begin position="165"/>
        <end position="189"/>
    </location>
</feature>
<dbReference type="Pfam" id="PF00654">
    <property type="entry name" value="Voltage_CLC"/>
    <property type="match status" value="1"/>
</dbReference>
<dbReference type="InterPro" id="IPR014743">
    <property type="entry name" value="Cl-channel_core"/>
</dbReference>
<feature type="transmembrane region" description="Helical" evidence="10">
    <location>
        <begin position="201"/>
        <end position="219"/>
    </location>
</feature>
<dbReference type="CDD" id="cd00400">
    <property type="entry name" value="Voltage_gated_ClC"/>
    <property type="match status" value="1"/>
</dbReference>
<keyword evidence="4 10" id="KW-1133">Transmembrane helix</keyword>
<evidence type="ECO:0000256" key="9">
    <source>
        <dbReference type="ARBA" id="ARBA00023303"/>
    </source>
</evidence>
<evidence type="ECO:0000256" key="4">
    <source>
        <dbReference type="ARBA" id="ARBA00022989"/>
    </source>
</evidence>
<reference evidence="11 12" key="1">
    <citation type="submission" date="2018-05" db="EMBL/GenBank/DDBJ databases">
        <title>Genome sequencing, assembly and analysis of the novel insecticidal bacterium, Chromobacterium phragmitis.</title>
        <authorList>
            <person name="Sparks M.E."/>
            <person name="Blackburn M.B."/>
            <person name="Gundersen-Rindal D.E."/>
        </authorList>
    </citation>
    <scope>NUCLEOTIDE SEQUENCE [LARGE SCALE GENOMIC DNA]</scope>
    <source>
        <strain evidence="11">IIBBL 274-1</strain>
    </source>
</reference>
<evidence type="ECO:0000256" key="3">
    <source>
        <dbReference type="ARBA" id="ARBA00022692"/>
    </source>
</evidence>
<evidence type="ECO:0000313" key="12">
    <source>
        <dbReference type="Proteomes" id="UP000252038"/>
    </source>
</evidence>